<dbReference type="PANTHER" id="PTHR46640:SF3">
    <property type="entry name" value="LIPASE LIH1-RELATED"/>
    <property type="match status" value="1"/>
</dbReference>
<evidence type="ECO:0000259" key="4">
    <source>
        <dbReference type="Pfam" id="PF01764"/>
    </source>
</evidence>
<organism evidence="5 6">
    <name type="scientific">Pachysolen tannophilus NRRL Y-2460</name>
    <dbReference type="NCBI Taxonomy" id="669874"/>
    <lineage>
        <taxon>Eukaryota</taxon>
        <taxon>Fungi</taxon>
        <taxon>Dikarya</taxon>
        <taxon>Ascomycota</taxon>
        <taxon>Saccharomycotina</taxon>
        <taxon>Pichiomycetes</taxon>
        <taxon>Pachysolenaceae</taxon>
        <taxon>Pachysolen</taxon>
    </lineage>
</organism>
<dbReference type="Proteomes" id="UP000094236">
    <property type="component" value="Unassembled WGS sequence"/>
</dbReference>
<feature type="chain" id="PRO_5009163317" description="triacylglycerol lipase" evidence="3">
    <location>
        <begin position="22"/>
        <end position="327"/>
    </location>
</feature>
<dbReference type="InterPro" id="IPR002921">
    <property type="entry name" value="Fungal_lipase-type"/>
</dbReference>
<name>A0A1E4TRH9_PACTA</name>
<dbReference type="SUPFAM" id="SSF53474">
    <property type="entry name" value="alpha/beta-Hydrolases"/>
    <property type="match status" value="1"/>
</dbReference>
<keyword evidence="2" id="KW-0378">Hydrolase</keyword>
<dbReference type="CDD" id="cd00519">
    <property type="entry name" value="Lipase_3"/>
    <property type="match status" value="1"/>
</dbReference>
<dbReference type="InterPro" id="IPR051299">
    <property type="entry name" value="AB_hydrolase_lip/est"/>
</dbReference>
<dbReference type="OrthoDB" id="406844at2759"/>
<protein>
    <recommendedName>
        <fullName evidence="1">triacylglycerol lipase</fullName>
        <ecNumber evidence="1">3.1.1.3</ecNumber>
    </recommendedName>
</protein>
<evidence type="ECO:0000313" key="6">
    <source>
        <dbReference type="Proteomes" id="UP000094236"/>
    </source>
</evidence>
<evidence type="ECO:0000256" key="2">
    <source>
        <dbReference type="ARBA" id="ARBA00022801"/>
    </source>
</evidence>
<proteinExistence type="predicted"/>
<keyword evidence="3" id="KW-0732">Signal</keyword>
<accession>A0A1E4TRH9</accession>
<dbReference type="EMBL" id="KV454016">
    <property type="protein sequence ID" value="ODV94332.1"/>
    <property type="molecule type" value="Genomic_DNA"/>
</dbReference>
<dbReference type="PANTHER" id="PTHR46640">
    <property type="entry name" value="TRIACYLGLYCEROL LIPASE, PUTATIVE (AFU_ORTHOLOGUE AFUA_6G06510)-RELATED"/>
    <property type="match status" value="1"/>
</dbReference>
<dbReference type="Gene3D" id="3.40.50.1820">
    <property type="entry name" value="alpha/beta hydrolase"/>
    <property type="match status" value="1"/>
</dbReference>
<dbReference type="GO" id="GO:0006629">
    <property type="term" value="P:lipid metabolic process"/>
    <property type="evidence" value="ECO:0007669"/>
    <property type="project" value="InterPro"/>
</dbReference>
<dbReference type="AlphaFoldDB" id="A0A1E4TRH9"/>
<dbReference type="EC" id="3.1.1.3" evidence="1"/>
<dbReference type="InterPro" id="IPR029058">
    <property type="entry name" value="AB_hydrolase_fold"/>
</dbReference>
<dbReference type="Pfam" id="PF01764">
    <property type="entry name" value="Lipase_3"/>
    <property type="match status" value="1"/>
</dbReference>
<gene>
    <name evidence="5" type="ORF">PACTADRAFT_4276</name>
</gene>
<dbReference type="GO" id="GO:0004806">
    <property type="term" value="F:triacylglycerol lipase activity"/>
    <property type="evidence" value="ECO:0007669"/>
    <property type="project" value="UniProtKB-EC"/>
</dbReference>
<sequence length="327" mass="36599">MDGFIWIFLLKCLLVISISQCKVVNTTEYSPAVYDTLVELTKFCSVATCIKYSGDNKAELQKKLPPDLQEGYEIYKVFELNGIKSGSGYIALDHNGGRILIVFRGSSSTVDYFYDLNAIPVPYKPLATPKDSSIDECSSCITHQGFYTSFIQLYEKVIPVVKDLKKMKKFINYKVVVTGHSLGGALSTLAGIELQLLGYEPLVVAIAAPKIGSPIMAQWIDQIFQTESHIDSIAFANGDLSEGGYYRIDHEGDYVPLLPPTAIYAHGGARFYIGPIELPHLKENTFFTGSYQYTSVSEQLLKDIRKGENPQKRHQHTRYFMPTSRCK</sequence>
<keyword evidence="6" id="KW-1185">Reference proteome</keyword>
<reference evidence="6" key="1">
    <citation type="submission" date="2016-05" db="EMBL/GenBank/DDBJ databases">
        <title>Comparative genomics of biotechnologically important yeasts.</title>
        <authorList>
            <consortium name="DOE Joint Genome Institute"/>
            <person name="Riley R."/>
            <person name="Haridas S."/>
            <person name="Wolfe K.H."/>
            <person name="Lopes M.R."/>
            <person name="Hittinger C.T."/>
            <person name="Goker M."/>
            <person name="Salamov A."/>
            <person name="Wisecaver J."/>
            <person name="Long T.M."/>
            <person name="Aerts A.L."/>
            <person name="Barry K."/>
            <person name="Choi C."/>
            <person name="Clum A."/>
            <person name="Coughlan A.Y."/>
            <person name="Deshpande S."/>
            <person name="Douglass A.P."/>
            <person name="Hanson S.J."/>
            <person name="Klenk H.-P."/>
            <person name="Labutti K."/>
            <person name="Lapidus A."/>
            <person name="Lindquist E."/>
            <person name="Lipzen A."/>
            <person name="Meier-Kolthoff J.P."/>
            <person name="Ohm R.A."/>
            <person name="Otillar R.P."/>
            <person name="Pangilinan J."/>
            <person name="Peng Y."/>
            <person name="Rokas A."/>
            <person name="Rosa C.A."/>
            <person name="Scheuner C."/>
            <person name="Sibirny A.A."/>
            <person name="Slot J.C."/>
            <person name="Stielow J.B."/>
            <person name="Sun H."/>
            <person name="Kurtzman C.P."/>
            <person name="Blackwell M."/>
            <person name="Grigoriev I.V."/>
            <person name="Jeffries T.W."/>
        </authorList>
    </citation>
    <scope>NUCLEOTIDE SEQUENCE [LARGE SCALE GENOMIC DNA]</scope>
    <source>
        <strain evidence="6">NRRL Y-2460</strain>
    </source>
</reference>
<evidence type="ECO:0000256" key="3">
    <source>
        <dbReference type="SAM" id="SignalP"/>
    </source>
</evidence>
<evidence type="ECO:0000256" key="1">
    <source>
        <dbReference type="ARBA" id="ARBA00013279"/>
    </source>
</evidence>
<feature type="domain" description="Fungal lipase-type" evidence="4">
    <location>
        <begin position="101"/>
        <end position="261"/>
    </location>
</feature>
<feature type="signal peptide" evidence="3">
    <location>
        <begin position="1"/>
        <end position="21"/>
    </location>
</feature>
<evidence type="ECO:0000313" key="5">
    <source>
        <dbReference type="EMBL" id="ODV94332.1"/>
    </source>
</evidence>